<evidence type="ECO:0000259" key="1">
    <source>
        <dbReference type="Pfam" id="PF04149"/>
    </source>
</evidence>
<evidence type="ECO:0000313" key="2">
    <source>
        <dbReference type="EMBL" id="PPK64763.1"/>
    </source>
</evidence>
<evidence type="ECO:0000313" key="3">
    <source>
        <dbReference type="Proteomes" id="UP000239203"/>
    </source>
</evidence>
<keyword evidence="3" id="KW-1185">Reference proteome</keyword>
<reference evidence="2 3" key="1">
    <citation type="submission" date="2018-02" db="EMBL/GenBank/DDBJ databases">
        <title>Genomic Encyclopedia of Archaeal and Bacterial Type Strains, Phase II (KMG-II): from individual species to whole genera.</title>
        <authorList>
            <person name="Goeker M."/>
        </authorList>
    </citation>
    <scope>NUCLEOTIDE SEQUENCE [LARGE SCALE GENOMIC DNA]</scope>
    <source>
        <strain evidence="2 3">YU 961-1</strain>
    </source>
</reference>
<dbReference type="InterPro" id="IPR007278">
    <property type="entry name" value="DUF397"/>
</dbReference>
<name>A0A2S6GHU4_9PSEU</name>
<gene>
    <name evidence="2" type="ORF">CLV40_1171</name>
</gene>
<organism evidence="2 3">
    <name type="scientific">Actinokineospora auranticolor</name>
    <dbReference type="NCBI Taxonomy" id="155976"/>
    <lineage>
        <taxon>Bacteria</taxon>
        <taxon>Bacillati</taxon>
        <taxon>Actinomycetota</taxon>
        <taxon>Actinomycetes</taxon>
        <taxon>Pseudonocardiales</taxon>
        <taxon>Pseudonocardiaceae</taxon>
        <taxon>Actinokineospora</taxon>
    </lineage>
</organism>
<accession>A0A2S6GHU4</accession>
<sequence>MKSTMMWRVSSFSLPNNDCVEVGRGPGETLIRDTKNRSAGALHLTPHSLAALLHSVKRG</sequence>
<dbReference type="EMBL" id="PTIX01000017">
    <property type="protein sequence ID" value="PPK64763.1"/>
    <property type="molecule type" value="Genomic_DNA"/>
</dbReference>
<comment type="caution">
    <text evidence="2">The sequence shown here is derived from an EMBL/GenBank/DDBJ whole genome shotgun (WGS) entry which is preliminary data.</text>
</comment>
<dbReference type="Pfam" id="PF04149">
    <property type="entry name" value="DUF397"/>
    <property type="match status" value="1"/>
</dbReference>
<dbReference type="AlphaFoldDB" id="A0A2S6GHU4"/>
<feature type="domain" description="DUF397" evidence="1">
    <location>
        <begin position="7"/>
        <end position="57"/>
    </location>
</feature>
<dbReference type="Proteomes" id="UP000239203">
    <property type="component" value="Unassembled WGS sequence"/>
</dbReference>
<dbReference type="OrthoDB" id="3697313at2"/>
<dbReference type="RefSeq" id="WP_104481543.1">
    <property type="nucleotide sequence ID" value="NZ_CP154825.1"/>
</dbReference>
<protein>
    <submittedName>
        <fullName evidence="2">Uncharacterized protein DUF397</fullName>
    </submittedName>
</protein>
<proteinExistence type="predicted"/>